<reference evidence="4" key="1">
    <citation type="submission" date="2017-02" db="EMBL/GenBank/DDBJ databases">
        <authorList>
            <person name="Varghese N."/>
            <person name="Submissions S."/>
        </authorList>
    </citation>
    <scope>NUCLEOTIDE SEQUENCE [LARGE SCALE GENOMIC DNA]</scope>
    <source>
        <strain evidence="4">9H-4</strain>
    </source>
</reference>
<organism evidence="3 4">
    <name type="scientific">Aeromicrobium choanae</name>
    <dbReference type="NCBI Taxonomy" id="1736691"/>
    <lineage>
        <taxon>Bacteria</taxon>
        <taxon>Bacillati</taxon>
        <taxon>Actinomycetota</taxon>
        <taxon>Actinomycetes</taxon>
        <taxon>Propionibacteriales</taxon>
        <taxon>Nocardioidaceae</taxon>
        <taxon>Aeromicrobium</taxon>
    </lineage>
</organism>
<name>A0A1T4YRQ0_9ACTN</name>
<dbReference type="Pfam" id="PF10647">
    <property type="entry name" value="Gmad1"/>
    <property type="match status" value="1"/>
</dbReference>
<accession>A0A1T4YRQ0</accession>
<keyword evidence="4" id="KW-1185">Reference proteome</keyword>
<dbReference type="RefSeq" id="WP_078698744.1">
    <property type="nucleotide sequence ID" value="NZ_LT796768.1"/>
</dbReference>
<evidence type="ECO:0000313" key="3">
    <source>
        <dbReference type="EMBL" id="SKB04400.1"/>
    </source>
</evidence>
<feature type="chain" id="PRO_5038465468" evidence="1">
    <location>
        <begin position="21"/>
        <end position="550"/>
    </location>
</feature>
<dbReference type="EMBL" id="LT796768">
    <property type="protein sequence ID" value="SKB04400.1"/>
    <property type="molecule type" value="Genomic_DNA"/>
</dbReference>
<dbReference type="Pfam" id="PF25976">
    <property type="entry name" value="LpqB_N"/>
    <property type="match status" value="1"/>
</dbReference>
<proteinExistence type="predicted"/>
<feature type="domain" description="GerMN" evidence="2">
    <location>
        <begin position="196"/>
        <end position="285"/>
    </location>
</feature>
<dbReference type="AlphaFoldDB" id="A0A1T4YRQ0"/>
<dbReference type="STRING" id="1736691.SAMN06295964_0556"/>
<dbReference type="InterPro" id="IPR019606">
    <property type="entry name" value="GerMN"/>
</dbReference>
<evidence type="ECO:0000313" key="4">
    <source>
        <dbReference type="Proteomes" id="UP000191040"/>
    </source>
</evidence>
<evidence type="ECO:0000256" key="1">
    <source>
        <dbReference type="SAM" id="SignalP"/>
    </source>
</evidence>
<dbReference type="SMART" id="SM00909">
    <property type="entry name" value="Germane"/>
    <property type="match status" value="1"/>
</dbReference>
<dbReference type="InterPro" id="IPR018910">
    <property type="entry name" value="LpqB_C"/>
</dbReference>
<dbReference type="Proteomes" id="UP000191040">
    <property type="component" value="Chromosome I"/>
</dbReference>
<dbReference type="Pfam" id="PF10646">
    <property type="entry name" value="Germane"/>
    <property type="match status" value="1"/>
</dbReference>
<keyword evidence="1" id="KW-0732">Signal</keyword>
<evidence type="ECO:0000259" key="2">
    <source>
        <dbReference type="SMART" id="SM00909"/>
    </source>
</evidence>
<dbReference type="InterPro" id="IPR059026">
    <property type="entry name" value="LpqB_N"/>
</dbReference>
<dbReference type="PROSITE" id="PS51257">
    <property type="entry name" value="PROKAR_LIPOPROTEIN"/>
    <property type="match status" value="1"/>
</dbReference>
<sequence length="550" mass="58068">MTRRSVAVALTLVAALLAGCAGIPTSGPVERVEDEAGLGESTVRYTPSGPTPGMTEAQTVRGFLDAMLAYPVTHRVAAEYLTQDAAQQWRPGRGTTVYTEAQVFSESVGSSRIDLATDVRLDEQGRLTPAEGKRRIEFDLARIDGQWRISNPPDGVLVSRDWFEDYVRAFDLYFLDETGRHVVPVPVHEVVGDQLATSLMTSLALGPQPDTVPGLTTAVPPAEDLRASVPVVAGVAQVDFSRRVGELSTTTQKRISAQVAWTLRQVPAVTDIQITGDGTVVAPTGDLVQDAGGWASFGPDKSRRWAYVAAGGIVHQVGPRAQQPVPGAWGRDDGGASAVVVAEDRAVGVWADRARITAADGSDPLEVSGQGFLRPVLDIDAQAWLVDRSGGRARVRVHDGTSLSLVPSPGLTEVSSFAVSPDGARYAATAGGRLLLGGVVRAEGQVVRLTRPVEQATQDPARQVVWVDGSRVAHLGPRGTQIRSVRIDGTGAVDAWPGGGQLLPDIVPVGLVATAAASSDLYLLDSVGGVWLLDRTRWVPVDVPVARGIA</sequence>
<feature type="signal peptide" evidence="1">
    <location>
        <begin position="1"/>
        <end position="20"/>
    </location>
</feature>
<protein>
    <submittedName>
        <fullName evidence="3">Sporulation and spore germination</fullName>
    </submittedName>
</protein>
<gene>
    <name evidence="3" type="ORF">SAMN06295964_0556</name>
</gene>
<dbReference type="OrthoDB" id="3226781at2"/>